<feature type="non-terminal residue" evidence="6">
    <location>
        <position position="74"/>
    </location>
</feature>
<reference evidence="6 7" key="1">
    <citation type="submission" date="2019-06" db="EMBL/GenBank/DDBJ databases">
        <title>Draft genomes of female and male turbot (Scophthalmus maximus).</title>
        <authorList>
            <person name="Xu H."/>
            <person name="Xu X.-W."/>
            <person name="Shao C."/>
            <person name="Chen S."/>
        </authorList>
    </citation>
    <scope>NUCLEOTIDE SEQUENCE [LARGE SCALE GENOMIC DNA]</scope>
    <source>
        <strain evidence="6">Ysfricsl-2016a</strain>
        <tissue evidence="6">Blood</tissue>
    </source>
</reference>
<name>A0A6A4RRQ6_SCOMX</name>
<dbReference type="PANTHER" id="PTHR10037">
    <property type="entry name" value="VOLTAGE-GATED CATION CHANNEL CALCIUM AND SODIUM"/>
    <property type="match status" value="1"/>
</dbReference>
<sequence length="74" mass="8571">LFKGKFFFCQGVEHHIKNVTNRSDCLQANYKWVRHKYNFDNLGQALMSLFVLASKDGWVDIMYNGLDAVGVDKQ</sequence>
<evidence type="ECO:0000259" key="5">
    <source>
        <dbReference type="Pfam" id="PF00520"/>
    </source>
</evidence>
<dbReference type="InterPro" id="IPR005821">
    <property type="entry name" value="Ion_trans_dom"/>
</dbReference>
<evidence type="ECO:0000256" key="4">
    <source>
        <dbReference type="ARBA" id="ARBA00023136"/>
    </source>
</evidence>
<comment type="subcellular location">
    <subcellularLocation>
        <location evidence="1">Membrane</location>
        <topology evidence="1">Multi-pass membrane protein</topology>
    </subcellularLocation>
</comment>
<dbReference type="GO" id="GO:0070509">
    <property type="term" value="P:calcium ion import"/>
    <property type="evidence" value="ECO:0007669"/>
    <property type="project" value="TreeGrafter"/>
</dbReference>
<dbReference type="AlphaFoldDB" id="A0A6A4RRQ6"/>
<dbReference type="GO" id="GO:0001518">
    <property type="term" value="C:voltage-gated sodium channel complex"/>
    <property type="evidence" value="ECO:0007669"/>
    <property type="project" value="TreeGrafter"/>
</dbReference>
<dbReference type="GO" id="GO:0008332">
    <property type="term" value="F:low voltage-gated calcium channel activity"/>
    <property type="evidence" value="ECO:0007669"/>
    <property type="project" value="TreeGrafter"/>
</dbReference>
<organism evidence="6 7">
    <name type="scientific">Scophthalmus maximus</name>
    <name type="common">Turbot</name>
    <name type="synonym">Psetta maxima</name>
    <dbReference type="NCBI Taxonomy" id="52904"/>
    <lineage>
        <taxon>Eukaryota</taxon>
        <taxon>Metazoa</taxon>
        <taxon>Chordata</taxon>
        <taxon>Craniata</taxon>
        <taxon>Vertebrata</taxon>
        <taxon>Euteleostomi</taxon>
        <taxon>Actinopterygii</taxon>
        <taxon>Neopterygii</taxon>
        <taxon>Teleostei</taxon>
        <taxon>Neoteleostei</taxon>
        <taxon>Acanthomorphata</taxon>
        <taxon>Carangaria</taxon>
        <taxon>Pleuronectiformes</taxon>
        <taxon>Pleuronectoidei</taxon>
        <taxon>Scophthalmidae</taxon>
        <taxon>Scophthalmus</taxon>
    </lineage>
</organism>
<proteinExistence type="predicted"/>
<dbReference type="GO" id="GO:0043005">
    <property type="term" value="C:neuron projection"/>
    <property type="evidence" value="ECO:0007669"/>
    <property type="project" value="TreeGrafter"/>
</dbReference>
<dbReference type="Pfam" id="PF00520">
    <property type="entry name" value="Ion_trans"/>
    <property type="match status" value="1"/>
</dbReference>
<dbReference type="Gene3D" id="1.10.287.70">
    <property type="match status" value="1"/>
</dbReference>
<accession>A0A6A4RRQ6</accession>
<dbReference type="EMBL" id="VEVO01001065">
    <property type="protein sequence ID" value="KAF0021911.1"/>
    <property type="molecule type" value="Genomic_DNA"/>
</dbReference>
<dbReference type="PANTHER" id="PTHR10037:SF137">
    <property type="entry name" value="VOLTAGE-DEPENDENT T-TYPE CALCIUM CHANNEL SUBUNIT ALPHA"/>
    <property type="match status" value="1"/>
</dbReference>
<evidence type="ECO:0000256" key="1">
    <source>
        <dbReference type="ARBA" id="ARBA00004141"/>
    </source>
</evidence>
<keyword evidence="3" id="KW-1133">Transmembrane helix</keyword>
<evidence type="ECO:0000256" key="3">
    <source>
        <dbReference type="ARBA" id="ARBA00022989"/>
    </source>
</evidence>
<gene>
    <name evidence="6" type="ORF">F2P81_025836</name>
</gene>
<keyword evidence="4" id="KW-0472">Membrane</keyword>
<dbReference type="InterPro" id="IPR043203">
    <property type="entry name" value="VGCC_Ca_Na"/>
</dbReference>
<dbReference type="GO" id="GO:0005248">
    <property type="term" value="F:voltage-gated sodium channel activity"/>
    <property type="evidence" value="ECO:0007669"/>
    <property type="project" value="TreeGrafter"/>
</dbReference>
<evidence type="ECO:0000313" key="6">
    <source>
        <dbReference type="EMBL" id="KAF0021911.1"/>
    </source>
</evidence>
<evidence type="ECO:0000256" key="2">
    <source>
        <dbReference type="ARBA" id="ARBA00022692"/>
    </source>
</evidence>
<keyword evidence="2" id="KW-0812">Transmembrane</keyword>
<feature type="domain" description="Ion transport" evidence="5">
    <location>
        <begin position="1"/>
        <end position="69"/>
    </location>
</feature>
<dbReference type="GO" id="GO:0086010">
    <property type="term" value="P:membrane depolarization during action potential"/>
    <property type="evidence" value="ECO:0007669"/>
    <property type="project" value="TreeGrafter"/>
</dbReference>
<dbReference type="Proteomes" id="UP000438429">
    <property type="component" value="Unassembled WGS sequence"/>
</dbReference>
<evidence type="ECO:0000313" key="7">
    <source>
        <dbReference type="Proteomes" id="UP000438429"/>
    </source>
</evidence>
<feature type="non-terminal residue" evidence="6">
    <location>
        <position position="1"/>
    </location>
</feature>
<dbReference type="GO" id="GO:0045956">
    <property type="term" value="P:positive regulation of calcium ion-dependent exocytosis"/>
    <property type="evidence" value="ECO:0007669"/>
    <property type="project" value="TreeGrafter"/>
</dbReference>
<comment type="caution">
    <text evidence="6">The sequence shown here is derived from an EMBL/GenBank/DDBJ whole genome shotgun (WGS) entry which is preliminary data.</text>
</comment>
<protein>
    <recommendedName>
        <fullName evidence="5">Ion transport domain-containing protein</fullName>
    </recommendedName>
</protein>